<protein>
    <submittedName>
        <fullName evidence="2">4-sulfomuconolactone hydrolase</fullName>
        <ecNumber evidence="2">3.1.1.92</ecNumber>
    </submittedName>
</protein>
<proteinExistence type="predicted"/>
<dbReference type="InterPro" id="IPR006680">
    <property type="entry name" value="Amidohydro-rel"/>
</dbReference>
<feature type="domain" description="Amidohydrolase-related" evidence="1">
    <location>
        <begin position="5"/>
        <end position="258"/>
    </location>
</feature>
<organism evidence="2 3">
    <name type="scientific">Vibrio ruber (strain DSM 16370 / JCM 11486 / BCRC 17186 / CECT 7878 / LMG 23124 / VR1)</name>
    <dbReference type="NCBI Taxonomy" id="1123498"/>
    <lineage>
        <taxon>Bacteria</taxon>
        <taxon>Pseudomonadati</taxon>
        <taxon>Pseudomonadota</taxon>
        <taxon>Gammaproteobacteria</taxon>
        <taxon>Vibrionales</taxon>
        <taxon>Vibrionaceae</taxon>
        <taxon>Vibrio</taxon>
    </lineage>
</organism>
<evidence type="ECO:0000313" key="2">
    <source>
        <dbReference type="EMBL" id="SJN54928.1"/>
    </source>
</evidence>
<dbReference type="RefSeq" id="WP_077333982.1">
    <property type="nucleotide sequence ID" value="NZ_FULE01000014.1"/>
</dbReference>
<dbReference type="PANTHER" id="PTHR35563:SF2">
    <property type="entry name" value="BARREL METAL-DEPENDENT HYDROLASE, PUTATIVE (AFU_ORTHOLOGUE AFUA_1G16240)-RELATED"/>
    <property type="match status" value="1"/>
</dbReference>
<dbReference type="GO" id="GO:0102998">
    <property type="term" value="F:4-sulfomuconolactone hydrolase activity"/>
    <property type="evidence" value="ECO:0007669"/>
    <property type="project" value="UniProtKB-EC"/>
</dbReference>
<reference evidence="3" key="1">
    <citation type="submission" date="2017-02" db="EMBL/GenBank/DDBJ databases">
        <authorList>
            <person name="Rodrigo-Torres L."/>
            <person name="Arahal R.D."/>
            <person name="Lucena T."/>
        </authorList>
    </citation>
    <scope>NUCLEOTIDE SEQUENCE [LARGE SCALE GENOMIC DNA]</scope>
    <source>
        <strain evidence="3">CECT 7878</strain>
    </source>
</reference>
<dbReference type="EC" id="3.1.1.92" evidence="2"/>
<dbReference type="Pfam" id="PF04909">
    <property type="entry name" value="Amidohydro_2"/>
    <property type="match status" value="1"/>
</dbReference>
<dbReference type="OrthoDB" id="9787654at2"/>
<dbReference type="Gene3D" id="3.20.20.140">
    <property type="entry name" value="Metal-dependent hydrolases"/>
    <property type="match status" value="1"/>
</dbReference>
<evidence type="ECO:0000259" key="1">
    <source>
        <dbReference type="Pfam" id="PF04909"/>
    </source>
</evidence>
<keyword evidence="3" id="KW-1185">Reference proteome</keyword>
<dbReference type="AlphaFoldDB" id="A0A1R4LEE7"/>
<name>A0A1R4LEE7_VIBR1</name>
<dbReference type="SUPFAM" id="SSF51556">
    <property type="entry name" value="Metallo-dependent hydrolases"/>
    <property type="match status" value="1"/>
</dbReference>
<accession>A0A1R4LEE7</accession>
<dbReference type="InterPro" id="IPR052358">
    <property type="entry name" value="Aro_Compnd_Degr_Hydrolases"/>
</dbReference>
<dbReference type="STRING" id="1123498.VR7878_00997"/>
<gene>
    <name evidence="2" type="ORF">VR7878_00997</name>
</gene>
<dbReference type="EMBL" id="FULE01000014">
    <property type="protein sequence ID" value="SJN54928.1"/>
    <property type="molecule type" value="Genomic_DNA"/>
</dbReference>
<dbReference type="PANTHER" id="PTHR35563">
    <property type="entry name" value="BARREL METAL-DEPENDENT HYDROLASE, PUTATIVE (AFU_ORTHOLOGUE AFUA_1G16240)-RELATED"/>
    <property type="match status" value="1"/>
</dbReference>
<keyword evidence="2" id="KW-0378">Hydrolase</keyword>
<sequence>MSLVIDSHTHVWSDKCPLTPVRRYTPAYSRSSEDLLAQMNAAGVNRAVLVQPSFLGTDNRYLLQQLECNPEIFRGVVVVDRNIQEADLSQMVAKGVTGVRLNIIGSAVSGEQLVQEHRHLIQLLNKFDCHLEIQSHNDHWVELLPALMQTGVTVVVDHFGRPDSNRSAGFQAVLNHLNSGKLWVKLSGEYRFAAAPIPLATALLNHRPDRLVWGSDYPWTQHEAGRSYQNCLTQLAQWTNHQCLDSILDENPARLFKFDTSVASRI</sequence>
<evidence type="ECO:0000313" key="3">
    <source>
        <dbReference type="Proteomes" id="UP000188276"/>
    </source>
</evidence>
<dbReference type="Proteomes" id="UP000188276">
    <property type="component" value="Unassembled WGS sequence"/>
</dbReference>
<dbReference type="InterPro" id="IPR032466">
    <property type="entry name" value="Metal_Hydrolase"/>
</dbReference>